<sequence>MDPEVASPTALPTALPTLPMALPTQRKRTCSVNLLLRTLFHSATLALSVFVSLWGIVMCLNIDLSQHTDLIIRDLKYLAPGFGTNWNYIIIVSRHDATRNTVLSRLPDKGGDKERVVCP</sequence>
<dbReference type="AlphaFoldDB" id="A0A194PZW8"/>
<dbReference type="Proteomes" id="UP000053268">
    <property type="component" value="Unassembled WGS sequence"/>
</dbReference>
<keyword evidence="1" id="KW-0812">Transmembrane</keyword>
<protein>
    <submittedName>
        <fullName evidence="2">Uncharacterized protein</fullName>
    </submittedName>
</protein>
<keyword evidence="1" id="KW-1133">Transmembrane helix</keyword>
<accession>A0A194PZW8</accession>
<keyword evidence="1" id="KW-0472">Membrane</keyword>
<proteinExistence type="predicted"/>
<evidence type="ECO:0000313" key="3">
    <source>
        <dbReference type="Proteomes" id="UP000053268"/>
    </source>
</evidence>
<name>A0A194PZW8_PAPXU</name>
<evidence type="ECO:0000256" key="1">
    <source>
        <dbReference type="SAM" id="Phobius"/>
    </source>
</evidence>
<gene>
    <name evidence="2" type="ORF">RR46_12745</name>
</gene>
<reference evidence="2 3" key="1">
    <citation type="journal article" date="2015" name="Nat. Commun.">
        <title>Outbred genome sequencing and CRISPR/Cas9 gene editing in butterflies.</title>
        <authorList>
            <person name="Li X."/>
            <person name="Fan D."/>
            <person name="Zhang W."/>
            <person name="Liu G."/>
            <person name="Zhang L."/>
            <person name="Zhao L."/>
            <person name="Fang X."/>
            <person name="Chen L."/>
            <person name="Dong Y."/>
            <person name="Chen Y."/>
            <person name="Ding Y."/>
            <person name="Zhao R."/>
            <person name="Feng M."/>
            <person name="Zhu Y."/>
            <person name="Feng Y."/>
            <person name="Jiang X."/>
            <person name="Zhu D."/>
            <person name="Xiang H."/>
            <person name="Feng X."/>
            <person name="Li S."/>
            <person name="Wang J."/>
            <person name="Zhang G."/>
            <person name="Kronforst M.R."/>
            <person name="Wang W."/>
        </authorList>
    </citation>
    <scope>NUCLEOTIDE SEQUENCE [LARGE SCALE GENOMIC DNA]</scope>
    <source>
        <strain evidence="2">Ya'a_city_454_Px</strain>
        <tissue evidence="2">Whole body</tissue>
    </source>
</reference>
<organism evidence="2 3">
    <name type="scientific">Papilio xuthus</name>
    <name type="common">Asian swallowtail butterfly</name>
    <dbReference type="NCBI Taxonomy" id="66420"/>
    <lineage>
        <taxon>Eukaryota</taxon>
        <taxon>Metazoa</taxon>
        <taxon>Ecdysozoa</taxon>
        <taxon>Arthropoda</taxon>
        <taxon>Hexapoda</taxon>
        <taxon>Insecta</taxon>
        <taxon>Pterygota</taxon>
        <taxon>Neoptera</taxon>
        <taxon>Endopterygota</taxon>
        <taxon>Lepidoptera</taxon>
        <taxon>Glossata</taxon>
        <taxon>Ditrysia</taxon>
        <taxon>Papilionoidea</taxon>
        <taxon>Papilionidae</taxon>
        <taxon>Papilioninae</taxon>
        <taxon>Papilio</taxon>
    </lineage>
</organism>
<dbReference type="EMBL" id="KQ459593">
    <property type="protein sequence ID" value="KPI96715.1"/>
    <property type="molecule type" value="Genomic_DNA"/>
</dbReference>
<keyword evidence="3" id="KW-1185">Reference proteome</keyword>
<evidence type="ECO:0000313" key="2">
    <source>
        <dbReference type="EMBL" id="KPI96715.1"/>
    </source>
</evidence>
<feature type="transmembrane region" description="Helical" evidence="1">
    <location>
        <begin position="34"/>
        <end position="57"/>
    </location>
</feature>